<dbReference type="GO" id="GO:0016887">
    <property type="term" value="F:ATP hydrolysis activity"/>
    <property type="evidence" value="ECO:0007669"/>
    <property type="project" value="RHEA"/>
</dbReference>
<dbReference type="NCBIfam" id="TIGR00609">
    <property type="entry name" value="recB"/>
    <property type="match status" value="1"/>
</dbReference>
<evidence type="ECO:0000256" key="11">
    <source>
        <dbReference type="ARBA" id="ARBA00023204"/>
    </source>
</evidence>
<evidence type="ECO:0000256" key="15">
    <source>
        <dbReference type="HAMAP-Rule" id="MF_01485"/>
    </source>
</evidence>
<dbReference type="EC" id="5.6.2.4" evidence="15"/>
<dbReference type="EMBL" id="SMCS01000003">
    <property type="protein sequence ID" value="TCV94901.1"/>
    <property type="molecule type" value="Genomic_DNA"/>
</dbReference>
<feature type="region of interest" description="DNA-binding and helicase activity, interacts with RecC" evidence="15">
    <location>
        <begin position="1"/>
        <end position="882"/>
    </location>
</feature>
<accession>A0A4R3YR55</accession>
<dbReference type="SUPFAM" id="SSF52980">
    <property type="entry name" value="Restriction endonuclease-like"/>
    <property type="match status" value="1"/>
</dbReference>
<comment type="domain">
    <text evidence="15">The N-terminal DNA-binding domain is a ssDNA-dependent ATPase and has ATP-dependent 3'-5' helicase function. This domain interacts with RecC.</text>
</comment>
<dbReference type="InterPro" id="IPR011335">
    <property type="entry name" value="Restrct_endonuc-II-like"/>
</dbReference>
<comment type="function">
    <text evidence="15">A helicase/nuclease that prepares dsDNA breaks (DSB) for recombinational DNA repair. Binds to DSBs and unwinds DNA via a highly rapid and processive ATP-dependent bidirectional helicase activity. Unwinds dsDNA until it encounters a Chi (crossover hotspot instigator) sequence from the 3' direction. Cuts ssDNA a few nucleotides 3' to the Chi site. The properties and activities of the enzyme are changed at Chi. The Chi-altered holoenzyme produces a long 3'-ssDNA overhang and facilitates RecA-binding to the ssDNA for homologous DNA recombination and repair. Holoenzyme degrades any linearized DNA that is unable to undergo homologous recombination. In the holoenzyme this subunit contributes ATPase, 3'-5' helicase, exonuclease activity and loads RecA onto ssDNA.</text>
</comment>
<dbReference type="GO" id="GO:0000287">
    <property type="term" value="F:magnesium ion binding"/>
    <property type="evidence" value="ECO:0007669"/>
    <property type="project" value="UniProtKB-UniRule"/>
</dbReference>
<dbReference type="InterPro" id="IPR027417">
    <property type="entry name" value="P-loop_NTPase"/>
</dbReference>
<proteinExistence type="inferred from homology"/>
<dbReference type="GO" id="GO:0008854">
    <property type="term" value="F:exodeoxyribonuclease V activity"/>
    <property type="evidence" value="ECO:0007669"/>
    <property type="project" value="UniProtKB-EC"/>
</dbReference>
<dbReference type="Gene3D" id="1.10.3170.10">
    <property type="entry name" value="Recbcd, chain B, domain 2"/>
    <property type="match status" value="1"/>
</dbReference>
<dbReference type="Gene3D" id="1.10.486.10">
    <property type="entry name" value="PCRA, domain 4"/>
    <property type="match status" value="1"/>
</dbReference>
<dbReference type="HAMAP" id="MF_01485">
    <property type="entry name" value="RecB"/>
    <property type="match status" value="1"/>
</dbReference>
<evidence type="ECO:0000259" key="17">
    <source>
        <dbReference type="PROSITE" id="PS51198"/>
    </source>
</evidence>
<comment type="domain">
    <text evidence="15">The C-terminal domain has nuclease activity and interacts with RecD. It interacts with RecA, facilitating its loading onto ssDNA.</text>
</comment>
<keyword evidence="20" id="KW-1185">Reference proteome</keyword>
<dbReference type="InterPro" id="IPR014016">
    <property type="entry name" value="UvrD-like_ATP-bd"/>
</dbReference>
<dbReference type="GO" id="GO:0005524">
    <property type="term" value="F:ATP binding"/>
    <property type="evidence" value="ECO:0007669"/>
    <property type="project" value="UniProtKB-UniRule"/>
</dbReference>
<gene>
    <name evidence="15" type="primary">recB</name>
    <name evidence="19" type="ORF">EC912_103392</name>
</gene>
<keyword evidence="5 15" id="KW-0378">Hydrolase</keyword>
<dbReference type="PANTHER" id="PTHR11070">
    <property type="entry name" value="UVRD / RECB / PCRA DNA HELICASE FAMILY MEMBER"/>
    <property type="match status" value="1"/>
</dbReference>
<evidence type="ECO:0000256" key="7">
    <source>
        <dbReference type="ARBA" id="ARBA00022839"/>
    </source>
</evidence>
<evidence type="ECO:0000256" key="13">
    <source>
        <dbReference type="ARBA" id="ARBA00034617"/>
    </source>
</evidence>
<dbReference type="InterPro" id="IPR000212">
    <property type="entry name" value="DNA_helicase_UvrD/REP"/>
</dbReference>
<dbReference type="PROSITE" id="PS51198">
    <property type="entry name" value="UVRD_HELICASE_ATP_BIND"/>
    <property type="match status" value="1"/>
</dbReference>
<dbReference type="GO" id="GO:0005829">
    <property type="term" value="C:cytosol"/>
    <property type="evidence" value="ECO:0007669"/>
    <property type="project" value="TreeGrafter"/>
</dbReference>
<dbReference type="EC" id="3.1.11.5" evidence="15"/>
<dbReference type="CDD" id="cd22352">
    <property type="entry name" value="RecB_C-like"/>
    <property type="match status" value="1"/>
</dbReference>
<dbReference type="AlphaFoldDB" id="A0A4R3YR55"/>
<dbReference type="Pfam" id="PF12705">
    <property type="entry name" value="PDDEXK_1"/>
    <property type="match status" value="1"/>
</dbReference>
<dbReference type="GO" id="GO:0000724">
    <property type="term" value="P:double-strand break repair via homologous recombination"/>
    <property type="evidence" value="ECO:0007669"/>
    <property type="project" value="UniProtKB-UniRule"/>
</dbReference>
<evidence type="ECO:0000256" key="4">
    <source>
        <dbReference type="ARBA" id="ARBA00022763"/>
    </source>
</evidence>
<dbReference type="Gene3D" id="3.90.320.10">
    <property type="match status" value="1"/>
</dbReference>
<keyword evidence="3 15" id="KW-0547">Nucleotide-binding</keyword>
<sequence>MSAMEILRPLELPLAGVRLIEASAGTGKTWTIAALYVRAVLGHGLREPLLPPRILVVTFTEAATQELRERIRARLVHAARAFRGRAKPDEFLVDLMAAYPSEQHAGCARQLELAAQWMDEAAIFTIHGWSQRMLTQHAFGSGHPFAQTLEPEDGELLAECVRDYWRQTFYPLADAEVEAVLSEWSSPDALLRSLRPLLSRGEATLLVNGEPLPAADDLQALFADRARWRQEDEARASDARASWLADAARIEALLTEAVRNKTLHNGWYKPDRVAAELVAMRHWAATGDMAGVDPARFSVSRLAKATGKKAVRPEHPVFAALEHWAEGRAARPEIRHAVLADALDRVRERFEAQKRRRAQMGFDDLLLRLDRALAGPAGPELAGTIREQYLLALIDEFQDTDPLQYRIFRAIYMHESTGAGTALLLIGDPKQAIYAFRGADIHTYLGARDEAMSPRYGLDTNHRSTHAMVAAVNAVFAHGERHATGAFHFDDRGLPFASVQAKGRDERFVVHGTEQKALTLWLLDDEAPVGVRDYRAQMAEACASEIVRLLTAADEGQGGFVDASGVLTPLLPRDIAVLVRSHVEAAEIRSALSARRVRSVFLSDRDSVLDSQEARDVLFWLRACAEPASDRHMRAALATRTLALGLGELARLNADERHWERRGREFLELRDTWQQRGVLAMLHRLLHIFDLPSRLLASDGGERALTNLLHLAELLQQAASTLDGELALIRYLGEALSDARAATGDETIVRLESDADLVKVVTVHKSKGLEYPLVFLPFVCAFGRSSGGGYRYHDAEAGTRIELLGASASDAGDGVAHAKEAAERAALQEDLRLLYVALTRARHACWLGIAPVCAQRANKPQLHKSAFGHLLTGGAEIDNGQIAGLLTALASGEPSIAVTYMPAPDDRAFSPRTALPVPGPARVSTLPPPPRWWIASYSALRHGDEPVADYPAPDTPEEDIVAEYVSELVEPARESQGIHAFPRGAEPGTFLHDLLEWIAEEGFAHVAADPAGLRDAVARRCERRVWTAFIEPLYEWLFALLTTPLALPDGGAVTLASLDDPMRYRAELEFWFEARDVDTRELDAIVVRHTLDAARRPPLDADRLNGMLKGFIDLIVEHDGRYYVVDYKSNWLGADEHAYTPAAMRASILESRYELQYAIYLLALHRQLRARLGDSYDYDRHVGGAVYLYLRGIDGSGMGVHTERPPRAMVEALDALFAGSGV</sequence>
<comment type="catalytic activity">
    <reaction evidence="14 15">
        <text>ATP + H2O = ADP + phosphate + H(+)</text>
        <dbReference type="Rhea" id="RHEA:13065"/>
        <dbReference type="ChEBI" id="CHEBI:15377"/>
        <dbReference type="ChEBI" id="CHEBI:15378"/>
        <dbReference type="ChEBI" id="CHEBI:30616"/>
        <dbReference type="ChEBI" id="CHEBI:43474"/>
        <dbReference type="ChEBI" id="CHEBI:456216"/>
        <dbReference type="EC" id="5.6.2.4"/>
    </reaction>
</comment>
<evidence type="ECO:0000256" key="9">
    <source>
        <dbReference type="ARBA" id="ARBA00022842"/>
    </source>
</evidence>
<dbReference type="PROSITE" id="PS51217">
    <property type="entry name" value="UVRD_HELICASE_CTER"/>
    <property type="match status" value="1"/>
</dbReference>
<comment type="catalytic activity">
    <reaction evidence="13 15">
        <text>Couples ATP hydrolysis with the unwinding of duplex DNA by translocating in the 3'-5' direction.</text>
        <dbReference type="EC" id="5.6.2.4"/>
    </reaction>
</comment>
<dbReference type="InterPro" id="IPR038726">
    <property type="entry name" value="PDDEXK_AddAB-type"/>
</dbReference>
<keyword evidence="10 15" id="KW-0238">DNA-binding</keyword>
<keyword evidence="2 15" id="KW-0479">Metal-binding</keyword>
<evidence type="ECO:0000256" key="14">
    <source>
        <dbReference type="ARBA" id="ARBA00048988"/>
    </source>
</evidence>
<comment type="similarity">
    <text evidence="15">Belongs to the helicase family. UvrD subfamily.</text>
</comment>
<evidence type="ECO:0000313" key="20">
    <source>
        <dbReference type="Proteomes" id="UP000295645"/>
    </source>
</evidence>
<keyword evidence="9 15" id="KW-0460">Magnesium</keyword>
<feature type="binding site" evidence="15">
    <location>
        <position position="1113"/>
    </location>
    <ligand>
        <name>Mg(2+)</name>
        <dbReference type="ChEBI" id="CHEBI:18420"/>
    </ligand>
</feature>
<evidence type="ECO:0000313" key="19">
    <source>
        <dbReference type="EMBL" id="TCV94901.1"/>
    </source>
</evidence>
<evidence type="ECO:0000256" key="10">
    <source>
        <dbReference type="ARBA" id="ARBA00023125"/>
    </source>
</evidence>
<keyword evidence="8 15" id="KW-0067">ATP-binding</keyword>
<evidence type="ECO:0000256" key="8">
    <source>
        <dbReference type="ARBA" id="ARBA00022840"/>
    </source>
</evidence>
<dbReference type="Gene3D" id="3.40.50.300">
    <property type="entry name" value="P-loop containing nucleotide triphosphate hydrolases"/>
    <property type="match status" value="2"/>
</dbReference>
<keyword evidence="11 15" id="KW-0234">DNA repair</keyword>
<comment type="cofactor">
    <cofactor evidence="15">
        <name>Mg(2+)</name>
        <dbReference type="ChEBI" id="CHEBI:18420"/>
    </cofactor>
    <text evidence="15">Binds 1 Mg(2+) ion per subunit.</text>
</comment>
<protein>
    <recommendedName>
        <fullName evidence="15">RecBCD enzyme subunit RecB</fullName>
        <ecNumber evidence="15">3.1.11.5</ecNumber>
        <ecNumber evidence="15">5.6.2.4</ecNumber>
    </recommendedName>
    <alternativeName>
        <fullName evidence="15">DNA 3'-5' helicase subunit RecB</fullName>
    </alternativeName>
    <alternativeName>
        <fullName evidence="15">Exonuclease V subunit RecB</fullName>
        <shortName evidence="15">ExoV subunit RecB</shortName>
    </alternativeName>
    <alternativeName>
        <fullName evidence="15">Helicase/nuclease RecBCD subunit RecB</fullName>
    </alternativeName>
</protein>
<organism evidence="19 20">
    <name type="scientific">Luteibacter rhizovicinus</name>
    <dbReference type="NCBI Taxonomy" id="242606"/>
    <lineage>
        <taxon>Bacteria</taxon>
        <taxon>Pseudomonadati</taxon>
        <taxon>Pseudomonadota</taxon>
        <taxon>Gammaproteobacteria</taxon>
        <taxon>Lysobacterales</taxon>
        <taxon>Rhodanobacteraceae</taxon>
        <taxon>Luteibacter</taxon>
    </lineage>
</organism>
<evidence type="ECO:0000259" key="18">
    <source>
        <dbReference type="PROSITE" id="PS51217"/>
    </source>
</evidence>
<keyword evidence="6 15" id="KW-0347">Helicase</keyword>
<dbReference type="PANTHER" id="PTHR11070:SF23">
    <property type="entry name" value="RECBCD ENZYME SUBUNIT RECB"/>
    <property type="match status" value="1"/>
</dbReference>
<dbReference type="GO" id="GO:0009338">
    <property type="term" value="C:exodeoxyribonuclease V complex"/>
    <property type="evidence" value="ECO:0007669"/>
    <property type="project" value="TreeGrafter"/>
</dbReference>
<dbReference type="Pfam" id="PF00580">
    <property type="entry name" value="UvrD-helicase"/>
    <property type="match status" value="1"/>
</dbReference>
<keyword evidence="12 15" id="KW-0413">Isomerase</keyword>
<evidence type="ECO:0000256" key="1">
    <source>
        <dbReference type="ARBA" id="ARBA00022722"/>
    </source>
</evidence>
<feature type="binding site" evidence="15">
    <location>
        <position position="1126"/>
    </location>
    <ligand>
        <name>Mg(2+)</name>
        <dbReference type="ChEBI" id="CHEBI:18420"/>
    </ligand>
</feature>
<dbReference type="Proteomes" id="UP000295645">
    <property type="component" value="Unassembled WGS sequence"/>
</dbReference>
<comment type="subunit">
    <text evidence="15">Heterotrimer of RecB, RecC and RecD. All subunits contribute to DNA-binding. Interacts with RecA.</text>
</comment>
<feature type="domain" description="UvrD-like helicase C-terminal" evidence="18">
    <location>
        <begin position="499"/>
        <end position="768"/>
    </location>
</feature>
<keyword evidence="4 15" id="KW-0227">DNA damage</keyword>
<comment type="catalytic activity">
    <reaction evidence="15">
        <text>Exonucleolytic cleavage (in the presence of ATP) in either 5'- to 3'- or 3'- to 5'-direction to yield 5'-phosphooligonucleotides.</text>
        <dbReference type="EC" id="3.1.11.5"/>
    </reaction>
</comment>
<keyword evidence="1 15" id="KW-0540">Nuclease</keyword>
<dbReference type="GO" id="GO:0003677">
    <property type="term" value="F:DNA binding"/>
    <property type="evidence" value="ECO:0007669"/>
    <property type="project" value="UniProtKB-UniRule"/>
</dbReference>
<evidence type="ECO:0000256" key="3">
    <source>
        <dbReference type="ARBA" id="ARBA00022741"/>
    </source>
</evidence>
<dbReference type="SUPFAM" id="SSF52540">
    <property type="entry name" value="P-loop containing nucleoside triphosphate hydrolases"/>
    <property type="match status" value="1"/>
</dbReference>
<feature type="binding site" evidence="15">
    <location>
        <position position="992"/>
    </location>
    <ligand>
        <name>Mg(2+)</name>
        <dbReference type="ChEBI" id="CHEBI:18420"/>
    </ligand>
</feature>
<evidence type="ECO:0000256" key="12">
    <source>
        <dbReference type="ARBA" id="ARBA00023235"/>
    </source>
</evidence>
<feature type="domain" description="UvrD-like helicase ATP-binding" evidence="17">
    <location>
        <begin position="1"/>
        <end position="465"/>
    </location>
</feature>
<name>A0A4R3YR55_9GAMM</name>
<reference evidence="19 20" key="1">
    <citation type="submission" date="2019-03" db="EMBL/GenBank/DDBJ databases">
        <title>Above-ground endophytic microbial communities from plants in different locations in the United States.</title>
        <authorList>
            <person name="Frank C."/>
        </authorList>
    </citation>
    <scope>NUCLEOTIDE SEQUENCE [LARGE SCALE GENOMIC DNA]</scope>
    <source>
        <strain evidence="19 20">LP_13_YM</strain>
    </source>
</reference>
<keyword evidence="7 15" id="KW-0269">Exonuclease</keyword>
<dbReference type="Pfam" id="PF13361">
    <property type="entry name" value="UvrD_C"/>
    <property type="match status" value="1"/>
</dbReference>
<dbReference type="InterPro" id="IPR014017">
    <property type="entry name" value="DNA_helicase_UvrD-like_C"/>
</dbReference>
<feature type="region of interest" description="Nuclease activity, interacts with RecD and RecA" evidence="15">
    <location>
        <begin position="931"/>
        <end position="1222"/>
    </location>
</feature>
<dbReference type="InterPro" id="IPR011604">
    <property type="entry name" value="PDDEXK-like_dom_sf"/>
</dbReference>
<evidence type="ECO:0000256" key="2">
    <source>
        <dbReference type="ARBA" id="ARBA00022723"/>
    </source>
</evidence>
<evidence type="ECO:0000256" key="6">
    <source>
        <dbReference type="ARBA" id="ARBA00022806"/>
    </source>
</evidence>
<dbReference type="GO" id="GO:0043138">
    <property type="term" value="F:3'-5' DNA helicase activity"/>
    <property type="evidence" value="ECO:0007669"/>
    <property type="project" value="UniProtKB-UniRule"/>
</dbReference>
<dbReference type="RefSeq" id="WP_207906814.1">
    <property type="nucleotide sequence ID" value="NZ_SMCS01000003.1"/>
</dbReference>
<comment type="miscellaneous">
    <text evidence="15">In the RecBCD complex, RecB has a slow 3'-5' helicase, an exonuclease activity and loads RecA onto ssDNA, RecD has a fast 5'-3' helicase activity, while RecC stimulates the ATPase and processivity of the RecB helicase and contributes to recognition of the Chi site.</text>
</comment>
<evidence type="ECO:0000256" key="16">
    <source>
        <dbReference type="PROSITE-ProRule" id="PRU00560"/>
    </source>
</evidence>
<evidence type="ECO:0000256" key="5">
    <source>
        <dbReference type="ARBA" id="ARBA00022801"/>
    </source>
</evidence>
<comment type="caution">
    <text evidence="19">The sequence shown here is derived from an EMBL/GenBank/DDBJ whole genome shotgun (WGS) entry which is preliminary data.</text>
</comment>
<feature type="active site" description="For nuclease activity" evidence="15">
    <location>
        <position position="1126"/>
    </location>
</feature>
<dbReference type="InterPro" id="IPR004586">
    <property type="entry name" value="RecB"/>
</dbReference>
<feature type="binding site" evidence="16">
    <location>
        <begin position="22"/>
        <end position="29"/>
    </location>
    <ligand>
        <name>ATP</name>
        <dbReference type="ChEBI" id="CHEBI:30616"/>
    </ligand>
</feature>